<name>A0A381WPI1_9ZZZZ</name>
<organism evidence="1">
    <name type="scientific">marine metagenome</name>
    <dbReference type="NCBI Taxonomy" id="408172"/>
    <lineage>
        <taxon>unclassified sequences</taxon>
        <taxon>metagenomes</taxon>
        <taxon>ecological metagenomes</taxon>
    </lineage>
</organism>
<evidence type="ECO:0008006" key="2">
    <source>
        <dbReference type="Google" id="ProtNLM"/>
    </source>
</evidence>
<protein>
    <recommendedName>
        <fullName evidence="2">Transmembrane anchor protein</fullName>
    </recommendedName>
</protein>
<accession>A0A381WPI1</accession>
<proteinExistence type="predicted"/>
<dbReference type="EMBL" id="UINC01012436">
    <property type="protein sequence ID" value="SVA54312.1"/>
    <property type="molecule type" value="Genomic_DNA"/>
</dbReference>
<reference evidence="1" key="1">
    <citation type="submission" date="2018-05" db="EMBL/GenBank/DDBJ databases">
        <authorList>
            <person name="Lanie J.A."/>
            <person name="Ng W.-L."/>
            <person name="Kazmierczak K.M."/>
            <person name="Andrzejewski T.M."/>
            <person name="Davidsen T.M."/>
            <person name="Wayne K.J."/>
            <person name="Tettelin H."/>
            <person name="Glass J.I."/>
            <person name="Rusch D."/>
            <person name="Podicherti R."/>
            <person name="Tsui H.-C.T."/>
            <person name="Winkler M.E."/>
        </authorList>
    </citation>
    <scope>NUCLEOTIDE SEQUENCE</scope>
</reference>
<sequence>MTSNPTTKSIAATTAISFSIAVIVLIGAVLPAEFGIDPLGTGKALGLLDLYVTDTTHAISMAQTDDYVTHDIEIPLSPFESMEFKYHLAAGAGMVYNWDASGEVLFDFHGEADDAEPGEASFYESGRKRHSSGTFIAPFSGKHGWFWENRGTKVVSIRLTSAGHYDHGIEYRDRSIQQHAIGASN</sequence>
<evidence type="ECO:0000313" key="1">
    <source>
        <dbReference type="EMBL" id="SVA54312.1"/>
    </source>
</evidence>
<dbReference type="AlphaFoldDB" id="A0A381WPI1"/>
<gene>
    <name evidence="1" type="ORF">METZ01_LOCUS107166</name>
</gene>